<accession>A0A1F5NRB9</accession>
<comment type="caution">
    <text evidence="2">The sequence shown here is derived from an EMBL/GenBank/DDBJ whole genome shotgun (WGS) entry which is preliminary data.</text>
</comment>
<feature type="transmembrane region" description="Helical" evidence="1">
    <location>
        <begin position="62"/>
        <end position="86"/>
    </location>
</feature>
<feature type="transmembrane region" description="Helical" evidence="1">
    <location>
        <begin position="37"/>
        <end position="55"/>
    </location>
</feature>
<reference evidence="2 3" key="1">
    <citation type="journal article" date="2016" name="Nat. Commun.">
        <title>Thousands of microbial genomes shed light on interconnected biogeochemical processes in an aquifer system.</title>
        <authorList>
            <person name="Anantharaman K."/>
            <person name="Brown C.T."/>
            <person name="Hug L.A."/>
            <person name="Sharon I."/>
            <person name="Castelle C.J."/>
            <person name="Probst A.J."/>
            <person name="Thomas B.C."/>
            <person name="Singh A."/>
            <person name="Wilkins M.J."/>
            <person name="Karaoz U."/>
            <person name="Brodie E.L."/>
            <person name="Williams K.H."/>
            <person name="Hubbard S.S."/>
            <person name="Banfield J.F."/>
        </authorList>
    </citation>
    <scope>NUCLEOTIDE SEQUENCE [LARGE SCALE GENOMIC DNA]</scope>
</reference>
<keyword evidence="1" id="KW-0472">Membrane</keyword>
<keyword evidence="1" id="KW-1133">Transmembrane helix</keyword>
<feature type="transmembrane region" description="Helical" evidence="1">
    <location>
        <begin position="92"/>
        <end position="111"/>
    </location>
</feature>
<dbReference type="Proteomes" id="UP000176233">
    <property type="component" value="Unassembled WGS sequence"/>
</dbReference>
<proteinExistence type="predicted"/>
<feature type="transmembrane region" description="Helical" evidence="1">
    <location>
        <begin position="12"/>
        <end position="31"/>
    </location>
</feature>
<evidence type="ECO:0000313" key="2">
    <source>
        <dbReference type="EMBL" id="OGE80216.1"/>
    </source>
</evidence>
<protein>
    <submittedName>
        <fullName evidence="2">Uncharacterized protein</fullName>
    </submittedName>
</protein>
<evidence type="ECO:0000256" key="1">
    <source>
        <dbReference type="SAM" id="Phobius"/>
    </source>
</evidence>
<evidence type="ECO:0000313" key="3">
    <source>
        <dbReference type="Proteomes" id="UP000176233"/>
    </source>
</evidence>
<keyword evidence="1" id="KW-0812">Transmembrane</keyword>
<dbReference type="EMBL" id="MFEJ01000018">
    <property type="protein sequence ID" value="OGE80216.1"/>
    <property type="molecule type" value="Genomic_DNA"/>
</dbReference>
<sequence length="121" mass="13475">MSESQEHYYGDLVRKLFMAAAVVMIIGLPMVLDYITLPISISVGGIILLGVLAGLTNPQQVWIMILDTLAALIGSIVFETAAIGAFVRRLDYFFVINQILALLFLFALYYATKTWRGKMIK</sequence>
<organism evidence="2 3">
    <name type="scientific">Candidatus Doudnabacteria bacterium RIFCSPHIGHO2_01_FULL_45_18</name>
    <dbReference type="NCBI Taxonomy" id="1817823"/>
    <lineage>
        <taxon>Bacteria</taxon>
        <taxon>Candidatus Doudnaibacteriota</taxon>
    </lineage>
</organism>
<dbReference type="AlphaFoldDB" id="A0A1F5NRB9"/>
<gene>
    <name evidence="2" type="ORF">A2660_00910</name>
</gene>
<name>A0A1F5NRB9_9BACT</name>